<dbReference type="RefSeq" id="WP_007415998.1">
    <property type="nucleotide sequence ID" value="NZ_ABOX02000022.1"/>
</dbReference>
<dbReference type="STRING" id="320771.Cflav_PD2685"/>
<reference evidence="4 5" key="1">
    <citation type="journal article" date="2011" name="J. Bacteriol.">
        <title>Genome sequence of 'Pedosphaera parvula' Ellin514, an aerobic Verrucomicrobial isolate from pasture soil.</title>
        <authorList>
            <person name="Kant R."/>
            <person name="van Passel M.W."/>
            <person name="Sangwan P."/>
            <person name="Palva A."/>
            <person name="Lucas S."/>
            <person name="Copeland A."/>
            <person name="Lapidus A."/>
            <person name="Glavina Del Rio T."/>
            <person name="Dalin E."/>
            <person name="Tice H."/>
            <person name="Bruce D."/>
            <person name="Goodwin L."/>
            <person name="Pitluck S."/>
            <person name="Chertkov O."/>
            <person name="Larimer F.W."/>
            <person name="Land M.L."/>
            <person name="Hauser L."/>
            <person name="Brettin T.S."/>
            <person name="Detter J.C."/>
            <person name="Han S."/>
            <person name="de Vos W.M."/>
            <person name="Janssen P.H."/>
            <person name="Smidt H."/>
        </authorList>
    </citation>
    <scope>NUCLEOTIDE SEQUENCE [LARGE SCALE GENOMIC DNA]</scope>
    <source>
        <strain evidence="4 5">Ellin514</strain>
    </source>
</reference>
<name>B9XJK5_PEDPL</name>
<evidence type="ECO:0000259" key="3">
    <source>
        <dbReference type="Pfam" id="PF14237"/>
    </source>
</evidence>
<evidence type="ECO:0000313" key="5">
    <source>
        <dbReference type="Proteomes" id="UP000003688"/>
    </source>
</evidence>
<dbReference type="Pfam" id="PF13828">
    <property type="entry name" value="DUF4190"/>
    <property type="match status" value="1"/>
</dbReference>
<keyword evidence="5" id="KW-1185">Reference proteome</keyword>
<keyword evidence="1" id="KW-1133">Transmembrane helix</keyword>
<dbReference type="Pfam" id="PF14237">
    <property type="entry name" value="GYF_2"/>
    <property type="match status" value="1"/>
</dbReference>
<feature type="domain" description="GYF" evidence="3">
    <location>
        <begin position="8"/>
        <end position="52"/>
    </location>
</feature>
<dbReference type="EMBL" id="ABOX02000022">
    <property type="protein sequence ID" value="EEF59881.1"/>
    <property type="molecule type" value="Genomic_DNA"/>
</dbReference>
<evidence type="ECO:0000256" key="1">
    <source>
        <dbReference type="SAM" id="Phobius"/>
    </source>
</evidence>
<feature type="domain" description="DUF4190" evidence="2">
    <location>
        <begin position="81"/>
        <end position="148"/>
    </location>
</feature>
<dbReference type="AlphaFoldDB" id="B9XJK5"/>
<dbReference type="Proteomes" id="UP000003688">
    <property type="component" value="Unassembled WGS sequence"/>
</dbReference>
<dbReference type="InterPro" id="IPR025640">
    <property type="entry name" value="GYF_2"/>
</dbReference>
<sequence>MYRIIGANHVEYGPLTAEQLRQYILEGRADANTQAKFEGTENWKPLGTFPEFAAALNPAPAGYASSPPPAPGSLPAKTNGMAITSLIFGILSLLIGWACCGPLLSLLGIIFGIIGISQTNKSSGTQTGKGMAITGIVLSILGLIISVIIIVIFGLVGALRDSMH</sequence>
<keyword evidence="1" id="KW-0812">Transmembrane</keyword>
<dbReference type="InterPro" id="IPR025241">
    <property type="entry name" value="DUF4190"/>
</dbReference>
<dbReference type="OrthoDB" id="192441at2"/>
<keyword evidence="1" id="KW-0472">Membrane</keyword>
<gene>
    <name evidence="4" type="ORF">Cflav_PD2685</name>
</gene>
<comment type="caution">
    <text evidence="4">The sequence shown here is derived from an EMBL/GenBank/DDBJ whole genome shotgun (WGS) entry which is preliminary data.</text>
</comment>
<proteinExistence type="predicted"/>
<accession>B9XJK5</accession>
<feature type="transmembrane region" description="Helical" evidence="1">
    <location>
        <begin position="86"/>
        <end position="116"/>
    </location>
</feature>
<organism evidence="4 5">
    <name type="scientific">Pedosphaera parvula (strain Ellin514)</name>
    <dbReference type="NCBI Taxonomy" id="320771"/>
    <lineage>
        <taxon>Bacteria</taxon>
        <taxon>Pseudomonadati</taxon>
        <taxon>Verrucomicrobiota</taxon>
        <taxon>Pedosphaerae</taxon>
        <taxon>Pedosphaerales</taxon>
        <taxon>Pedosphaeraceae</taxon>
        <taxon>Pedosphaera</taxon>
    </lineage>
</organism>
<evidence type="ECO:0000259" key="2">
    <source>
        <dbReference type="Pfam" id="PF13828"/>
    </source>
</evidence>
<protein>
    <submittedName>
        <fullName evidence="4">RDD domain containing protein</fullName>
    </submittedName>
</protein>
<evidence type="ECO:0000313" key="4">
    <source>
        <dbReference type="EMBL" id="EEF59881.1"/>
    </source>
</evidence>
<feature type="transmembrane region" description="Helical" evidence="1">
    <location>
        <begin position="136"/>
        <end position="159"/>
    </location>
</feature>